<dbReference type="Proteomes" id="UP000749559">
    <property type="component" value="Unassembled WGS sequence"/>
</dbReference>
<evidence type="ECO:0000256" key="1">
    <source>
        <dbReference type="ARBA" id="ARBA00004141"/>
    </source>
</evidence>
<reference evidence="12" key="1">
    <citation type="submission" date="2022-03" db="EMBL/GenBank/DDBJ databases">
        <authorList>
            <person name="Martin C."/>
        </authorList>
    </citation>
    <scope>NUCLEOTIDE SEQUENCE</scope>
</reference>
<dbReference type="PANTHER" id="PTHR11690:SF248">
    <property type="entry name" value="PICKPOCKET 17, ISOFORM A"/>
    <property type="match status" value="1"/>
</dbReference>
<keyword evidence="6" id="KW-0915">Sodium</keyword>
<evidence type="ECO:0000256" key="2">
    <source>
        <dbReference type="ARBA" id="ARBA00022448"/>
    </source>
</evidence>
<keyword evidence="5" id="KW-1133">Transmembrane helix</keyword>
<evidence type="ECO:0000256" key="3">
    <source>
        <dbReference type="ARBA" id="ARBA00022461"/>
    </source>
</evidence>
<evidence type="ECO:0000256" key="11">
    <source>
        <dbReference type="RuleBase" id="RU000679"/>
    </source>
</evidence>
<keyword evidence="8" id="KW-0472">Membrane</keyword>
<evidence type="ECO:0000313" key="12">
    <source>
        <dbReference type="EMBL" id="CAH1776267.1"/>
    </source>
</evidence>
<sequence>MMKEQNKMDGKSIQERVKEFIETTSAHGCGQIPTAKFKLTKFLWGLTFLSFFTFATVSSGILIAKYFTYPTKDVVSIEFGNIEFPAVTFCSLQPITITSLIDFRQNPPPPGHSVSNMIYVMQNIRNIIIDRDIGGLGQWYLKHFDRFLSNQFIFENGEENDMEQFIHDLRSFKLGCKFQGQVCNGTSFVLHKDGGFHNCFTFNGAGSDLSNVNIVRTDPASGLSLVLFMDAYAKGKSVSAYTIYNPDDPTSGQTGVRAVIHSPRTRPMPFDKGFDIPTGLSTSVALKETKRELMTQPHNNCTNDEFNQGTNYSYSVDTCYEQCQQDLLIEECGCKSSLLIPPSFDKSDLEYCGKVNITNMMLMMNQNDDITQSIAEKELENLDCEEGVMYSFGNLAILEQCACKDHCQTINYVKTISQAVWPNDNAQEAFYDTYVNRTDQTLRPNKLFKGYNTSEIINNDMIHKNFLRLNIYFESLYVETTSEVEDYPAGTLISEIGGNMGFYVGISIITLMEIFCITGAIILYCFKDWLIKCGHMNKTKVSHVNVKPVELDGDSTEKIKDKY</sequence>
<name>A0A8J1TQJ0_OWEFU</name>
<protein>
    <submittedName>
        <fullName evidence="12">Uncharacterized protein</fullName>
    </submittedName>
</protein>
<evidence type="ECO:0000256" key="4">
    <source>
        <dbReference type="ARBA" id="ARBA00022692"/>
    </source>
</evidence>
<comment type="similarity">
    <text evidence="11">Belongs to the amiloride-sensitive sodium channel (TC 1.A.6) family.</text>
</comment>
<evidence type="ECO:0000256" key="9">
    <source>
        <dbReference type="ARBA" id="ARBA00023201"/>
    </source>
</evidence>
<dbReference type="Gene3D" id="1.10.287.770">
    <property type="entry name" value="YojJ-like"/>
    <property type="match status" value="1"/>
</dbReference>
<dbReference type="Pfam" id="PF00858">
    <property type="entry name" value="ASC"/>
    <property type="match status" value="1"/>
</dbReference>
<evidence type="ECO:0000256" key="8">
    <source>
        <dbReference type="ARBA" id="ARBA00023136"/>
    </source>
</evidence>
<dbReference type="PANTHER" id="PTHR11690">
    <property type="entry name" value="AMILORIDE-SENSITIVE SODIUM CHANNEL-RELATED"/>
    <property type="match status" value="1"/>
</dbReference>
<dbReference type="EMBL" id="CAIIXF020000001">
    <property type="protein sequence ID" value="CAH1776267.1"/>
    <property type="molecule type" value="Genomic_DNA"/>
</dbReference>
<keyword evidence="2 11" id="KW-0813">Transport</keyword>
<evidence type="ECO:0000313" key="13">
    <source>
        <dbReference type="Proteomes" id="UP000749559"/>
    </source>
</evidence>
<evidence type="ECO:0000256" key="6">
    <source>
        <dbReference type="ARBA" id="ARBA00023053"/>
    </source>
</evidence>
<evidence type="ECO:0000256" key="7">
    <source>
        <dbReference type="ARBA" id="ARBA00023065"/>
    </source>
</evidence>
<keyword evidence="3 11" id="KW-0894">Sodium channel</keyword>
<evidence type="ECO:0000256" key="5">
    <source>
        <dbReference type="ARBA" id="ARBA00022989"/>
    </source>
</evidence>
<dbReference type="PRINTS" id="PR01078">
    <property type="entry name" value="AMINACHANNEL"/>
</dbReference>
<keyword evidence="4 11" id="KW-0812">Transmembrane</keyword>
<keyword evidence="7 11" id="KW-0406">Ion transport</keyword>
<dbReference type="GO" id="GO:0015280">
    <property type="term" value="F:ligand-gated sodium channel activity"/>
    <property type="evidence" value="ECO:0007669"/>
    <property type="project" value="TreeGrafter"/>
</dbReference>
<proteinExistence type="inferred from homology"/>
<keyword evidence="9 11" id="KW-0739">Sodium transport</keyword>
<keyword evidence="13" id="KW-1185">Reference proteome</keyword>
<dbReference type="OrthoDB" id="5874059at2759"/>
<dbReference type="InterPro" id="IPR001873">
    <property type="entry name" value="ENaC"/>
</dbReference>
<gene>
    <name evidence="12" type="ORF">OFUS_LOCUS3459</name>
</gene>
<evidence type="ECO:0000256" key="10">
    <source>
        <dbReference type="ARBA" id="ARBA00023303"/>
    </source>
</evidence>
<dbReference type="AlphaFoldDB" id="A0A8J1TQJ0"/>
<keyword evidence="10 11" id="KW-0407">Ion channel</keyword>
<comment type="caution">
    <text evidence="12">The sequence shown here is derived from an EMBL/GenBank/DDBJ whole genome shotgun (WGS) entry which is preliminary data.</text>
</comment>
<dbReference type="Gene3D" id="2.60.470.10">
    <property type="entry name" value="Acid-sensing ion channels like domains"/>
    <property type="match status" value="1"/>
</dbReference>
<accession>A0A8J1TQJ0</accession>
<organism evidence="12 13">
    <name type="scientific">Owenia fusiformis</name>
    <name type="common">Polychaete worm</name>
    <dbReference type="NCBI Taxonomy" id="6347"/>
    <lineage>
        <taxon>Eukaryota</taxon>
        <taxon>Metazoa</taxon>
        <taxon>Spiralia</taxon>
        <taxon>Lophotrochozoa</taxon>
        <taxon>Annelida</taxon>
        <taxon>Polychaeta</taxon>
        <taxon>Sedentaria</taxon>
        <taxon>Canalipalpata</taxon>
        <taxon>Sabellida</taxon>
        <taxon>Oweniida</taxon>
        <taxon>Oweniidae</taxon>
        <taxon>Owenia</taxon>
    </lineage>
</organism>
<dbReference type="GO" id="GO:0005886">
    <property type="term" value="C:plasma membrane"/>
    <property type="evidence" value="ECO:0007669"/>
    <property type="project" value="TreeGrafter"/>
</dbReference>
<comment type="subcellular location">
    <subcellularLocation>
        <location evidence="1">Membrane</location>
        <topology evidence="1">Multi-pass membrane protein</topology>
    </subcellularLocation>
</comment>